<dbReference type="GO" id="GO:0030170">
    <property type="term" value="F:pyridoxal phosphate binding"/>
    <property type="evidence" value="ECO:0007669"/>
    <property type="project" value="InterPro"/>
</dbReference>
<evidence type="ECO:0000259" key="3">
    <source>
        <dbReference type="Pfam" id="PF01636"/>
    </source>
</evidence>
<keyword evidence="2" id="KW-0663">Pyridoxal phosphate</keyword>
<dbReference type="EMBL" id="JAMOIL010000003">
    <property type="protein sequence ID" value="MCM0619504.1"/>
    <property type="molecule type" value="Genomic_DNA"/>
</dbReference>
<name>A0A9X2D5Q6_9ACTN</name>
<evidence type="ECO:0000313" key="5">
    <source>
        <dbReference type="Proteomes" id="UP001139485"/>
    </source>
</evidence>
<dbReference type="InterPro" id="IPR015421">
    <property type="entry name" value="PyrdxlP-dep_Trfase_major"/>
</dbReference>
<reference evidence="4" key="1">
    <citation type="submission" date="2022-05" db="EMBL/GenBank/DDBJ databases">
        <authorList>
            <person name="Tuo L."/>
        </authorList>
    </citation>
    <scope>NUCLEOTIDE SEQUENCE</scope>
    <source>
        <strain evidence="4">BSK12Z-4</strain>
    </source>
</reference>
<accession>A0A9X2D5Q6</accession>
<keyword evidence="5" id="KW-1185">Reference proteome</keyword>
<dbReference type="InterPro" id="IPR005814">
    <property type="entry name" value="Aminotrans_3"/>
</dbReference>
<dbReference type="SUPFAM" id="SSF53383">
    <property type="entry name" value="PLP-dependent transferases"/>
    <property type="match status" value="1"/>
</dbReference>
<dbReference type="PANTHER" id="PTHR45688">
    <property type="match status" value="1"/>
</dbReference>
<proteinExistence type="inferred from homology"/>
<dbReference type="GO" id="GO:0008483">
    <property type="term" value="F:transaminase activity"/>
    <property type="evidence" value="ECO:0007669"/>
    <property type="project" value="UniProtKB-KW"/>
</dbReference>
<dbReference type="PANTHER" id="PTHR45688:SF13">
    <property type="entry name" value="ALANINE--GLYOXYLATE AMINOTRANSFERASE 2-LIKE"/>
    <property type="match status" value="1"/>
</dbReference>
<evidence type="ECO:0000256" key="1">
    <source>
        <dbReference type="ARBA" id="ARBA00008954"/>
    </source>
</evidence>
<dbReference type="InterPro" id="IPR015422">
    <property type="entry name" value="PyrdxlP-dep_Trfase_small"/>
</dbReference>
<evidence type="ECO:0000313" key="4">
    <source>
        <dbReference type="EMBL" id="MCM0619504.1"/>
    </source>
</evidence>
<dbReference type="InterPro" id="IPR002575">
    <property type="entry name" value="Aminoglycoside_PTrfase"/>
</dbReference>
<comment type="similarity">
    <text evidence="1">Belongs to the class-III pyridoxal-phosphate-dependent aminotransferase family.</text>
</comment>
<dbReference type="AlphaFoldDB" id="A0A9X2D5Q6"/>
<dbReference type="Gene3D" id="3.90.1150.10">
    <property type="entry name" value="Aspartate Aminotransferase, domain 1"/>
    <property type="match status" value="1"/>
</dbReference>
<comment type="caution">
    <text evidence="4">The sequence shown here is derived from an EMBL/GenBank/DDBJ whole genome shotgun (WGS) entry which is preliminary data.</text>
</comment>
<sequence>MPMAATEAASYGRPAITPELAATLVAQRYGLTGAVTELGSQQDRNFLLRPDTGPSGASAGALVFKVFHPATDAAVVHDQVAAMTALASAGIEAPAPVAAADGTLVQRVALDGADHFAVALRFVEGEQLVDERHLPTHLVTGLASLVARVSRALADVPATADRETQWDLRHAATVVSEFAPAVPEDRRGQLLAVTERAWARVQQVAVDLPVQLIHGDITDDNVVARTVDARPRVVGVIDFGDVVGSWRIGEVAVTLASMLHHDLDDHGVLRAMTATLEQGLAADDGLPLTPAERSALWPLVQLRCAVLVASGWQQLAVDPHNTYATTRMAHEWRSFETAAGLDADAMAALLLPREDADASTTEAPVALLALRGVDGGSPTPLSFAPDGDDAPSRLLLRPDTEALVLHHALARHPLVVVPQREPRVTSARPGVRPDRQRTYPLAAESVSRGGHELVTLADATVLSTGPGTLHVRIGAHRLEVADVQPSPACVPGALVTAGESLGRATPLDQVSTHADGSTTTLEHARHHLRLRLLPASAAIDLPWDCPADLAPGYGALVAGTDAALGLATSGTDHAVDAASEQARRNAFLPDNTERYYARPPVFVRGWRSHLLDADGRAHLDMVNNVAAIGHSHPRLQAAVTRALGRLNTNSRFLYRDLADLSERILETTRGADGTSPYDSVVLVNSGTEAVDLALRMATIATGRRQVVTHAEGYHGWSTAADAITTSAYDNPHALDSRPSWVTVTDVPNAFRGTHRGEGAGAAYAADLNGVLDGLVDAGTAPAAVIMESILGNSGGVVPAAGYSVAMQEAAHRVGALTIADEVQVGYARTGESFWAFQAEGVTPDVVVCAKAMGNGVPLGAVITRKEISDQLGREGTFFSTTGGSPVACAAGLAVLDVLADEGLQANAKAVGDHLAGRVAELAAQHESIAAVHGRGLYRGIELVTDRDSLTPDAALTAAVCEALLARGVIDQATSERQNVLKVKPPLTLTVEEADSYVDALDEVLSRKWF</sequence>
<organism evidence="4 5">
    <name type="scientific">Nocardioides bruguierae</name>
    <dbReference type="NCBI Taxonomy" id="2945102"/>
    <lineage>
        <taxon>Bacteria</taxon>
        <taxon>Bacillati</taxon>
        <taxon>Actinomycetota</taxon>
        <taxon>Actinomycetes</taxon>
        <taxon>Propionibacteriales</taxon>
        <taxon>Nocardioidaceae</taxon>
        <taxon>Nocardioides</taxon>
    </lineage>
</organism>
<protein>
    <submittedName>
        <fullName evidence="4">Aminotransferase class III-fold pyridoxal phosphate-dependent enzyme</fullName>
    </submittedName>
</protein>
<dbReference type="RefSeq" id="WP_250826320.1">
    <property type="nucleotide sequence ID" value="NZ_JAMOIL010000003.1"/>
</dbReference>
<dbReference type="Gene3D" id="3.40.640.10">
    <property type="entry name" value="Type I PLP-dependent aspartate aminotransferase-like (Major domain)"/>
    <property type="match status" value="1"/>
</dbReference>
<dbReference type="Proteomes" id="UP001139485">
    <property type="component" value="Unassembled WGS sequence"/>
</dbReference>
<dbReference type="Gene3D" id="3.90.1200.10">
    <property type="match status" value="1"/>
</dbReference>
<dbReference type="InterPro" id="IPR011009">
    <property type="entry name" value="Kinase-like_dom_sf"/>
</dbReference>
<dbReference type="SUPFAM" id="SSF56112">
    <property type="entry name" value="Protein kinase-like (PK-like)"/>
    <property type="match status" value="1"/>
</dbReference>
<dbReference type="Pfam" id="PF01636">
    <property type="entry name" value="APH"/>
    <property type="match status" value="1"/>
</dbReference>
<dbReference type="InterPro" id="IPR015424">
    <property type="entry name" value="PyrdxlP-dep_Trfase"/>
</dbReference>
<evidence type="ECO:0000256" key="2">
    <source>
        <dbReference type="ARBA" id="ARBA00022898"/>
    </source>
</evidence>
<dbReference type="Pfam" id="PF00202">
    <property type="entry name" value="Aminotran_3"/>
    <property type="match status" value="1"/>
</dbReference>
<feature type="domain" description="Aminoglycoside phosphotransferase" evidence="3">
    <location>
        <begin position="45"/>
        <end position="276"/>
    </location>
</feature>
<dbReference type="CDD" id="cd00610">
    <property type="entry name" value="OAT_like"/>
    <property type="match status" value="1"/>
</dbReference>
<keyword evidence="4" id="KW-0032">Aminotransferase</keyword>
<gene>
    <name evidence="4" type="ORF">M8330_04230</name>
</gene>
<keyword evidence="4" id="KW-0808">Transferase</keyword>